<evidence type="ECO:0000313" key="1">
    <source>
        <dbReference type="EMBL" id="ERM84527.1"/>
    </source>
</evidence>
<gene>
    <name evidence="1" type="ORF">P872_24215</name>
</gene>
<dbReference type="EMBL" id="AWXR01000003">
    <property type="protein sequence ID" value="ERM84527.1"/>
    <property type="molecule type" value="Genomic_DNA"/>
</dbReference>
<dbReference type="AlphaFoldDB" id="U5C8K2"/>
<dbReference type="Proteomes" id="UP000016843">
    <property type="component" value="Unassembled WGS sequence"/>
</dbReference>
<organism evidence="1 2">
    <name type="scientific">Rhodonellum psychrophilum GCM71 = DSM 17998</name>
    <dbReference type="NCBI Taxonomy" id="1123057"/>
    <lineage>
        <taxon>Bacteria</taxon>
        <taxon>Pseudomonadati</taxon>
        <taxon>Bacteroidota</taxon>
        <taxon>Cytophagia</taxon>
        <taxon>Cytophagales</taxon>
        <taxon>Cytophagaceae</taxon>
        <taxon>Rhodonellum</taxon>
    </lineage>
</organism>
<proteinExistence type="predicted"/>
<sequence length="33" mass="3786">MDHDFLNPRKLTIIDGRLPGMIFSKRMLSVLGI</sequence>
<protein>
    <submittedName>
        <fullName evidence="1">Uncharacterized protein</fullName>
    </submittedName>
</protein>
<keyword evidence="2" id="KW-1185">Reference proteome</keyword>
<name>U5C8K2_9BACT</name>
<reference evidence="1 2" key="1">
    <citation type="journal article" date="2013" name="Genome Announc.">
        <title>Draft Genome Sequence of the Psychrophilic and Alkaliphilic Rhodonellum psychrophilum Strain GCM71T.</title>
        <authorList>
            <person name="Hauptmann A.L."/>
            <person name="Glaring M.A."/>
            <person name="Hallin P.F."/>
            <person name="Prieme A."/>
            <person name="Stougaard P."/>
        </authorList>
    </citation>
    <scope>NUCLEOTIDE SEQUENCE [LARGE SCALE GENOMIC DNA]</scope>
    <source>
        <strain evidence="1 2">GCM71</strain>
    </source>
</reference>
<comment type="caution">
    <text evidence="1">The sequence shown here is derived from an EMBL/GenBank/DDBJ whole genome shotgun (WGS) entry which is preliminary data.</text>
</comment>
<evidence type="ECO:0000313" key="2">
    <source>
        <dbReference type="Proteomes" id="UP000016843"/>
    </source>
</evidence>
<accession>U5C8K2</accession>